<comment type="similarity">
    <text evidence="1">Belongs to the SCO1/2 family.</text>
</comment>
<reference evidence="5" key="1">
    <citation type="journal article" date="2020" name="mSystems">
        <title>Genome- and Community-Level Interaction Insights into Carbon Utilization and Element Cycling Functions of Hydrothermarchaeota in Hydrothermal Sediment.</title>
        <authorList>
            <person name="Zhou Z."/>
            <person name="Liu Y."/>
            <person name="Xu W."/>
            <person name="Pan J."/>
            <person name="Luo Z.H."/>
            <person name="Li M."/>
        </authorList>
    </citation>
    <scope>NUCLEOTIDE SEQUENCE [LARGE SCALE GENOMIC DNA]</scope>
    <source>
        <strain evidence="5">HyVt-460</strain>
    </source>
</reference>
<dbReference type="SUPFAM" id="SSF52833">
    <property type="entry name" value="Thioredoxin-like"/>
    <property type="match status" value="1"/>
</dbReference>
<protein>
    <submittedName>
        <fullName evidence="5">SCO family protein</fullName>
    </submittedName>
</protein>
<keyword evidence="4" id="KW-1133">Transmembrane helix</keyword>
<accession>A0A7V5RQG8</accession>
<comment type="caution">
    <text evidence="5">The sequence shown here is derived from an EMBL/GenBank/DDBJ whole genome shotgun (WGS) entry which is preliminary data.</text>
</comment>
<dbReference type="PANTHER" id="PTHR12151:SF8">
    <property type="entry name" value="THIOREDOXIN DOMAIN-CONTAINING PROTEIN"/>
    <property type="match status" value="1"/>
</dbReference>
<dbReference type="PANTHER" id="PTHR12151">
    <property type="entry name" value="ELECTRON TRANSPORT PROTIN SCO1/SENC FAMILY MEMBER"/>
    <property type="match status" value="1"/>
</dbReference>
<organism evidence="5">
    <name type="scientific">Caldithrix abyssi</name>
    <dbReference type="NCBI Taxonomy" id="187145"/>
    <lineage>
        <taxon>Bacteria</taxon>
        <taxon>Pseudomonadati</taxon>
        <taxon>Calditrichota</taxon>
        <taxon>Calditrichia</taxon>
        <taxon>Calditrichales</taxon>
        <taxon>Calditrichaceae</taxon>
        <taxon>Caldithrix</taxon>
    </lineage>
</organism>
<dbReference type="Proteomes" id="UP000885771">
    <property type="component" value="Unassembled WGS sequence"/>
</dbReference>
<feature type="transmembrane region" description="Helical" evidence="4">
    <location>
        <begin position="238"/>
        <end position="258"/>
    </location>
</feature>
<evidence type="ECO:0000256" key="4">
    <source>
        <dbReference type="SAM" id="Phobius"/>
    </source>
</evidence>
<sequence length="270" mass="31076">MIFVRNIAFLLLGFSLAFGQRVRNDVRELEKIGVDEHLGEFIPLDVPVITTNGDTVLLGSMFQTGKPVLFTLAYYECPMLCSMVLDGVSQSINNLNWESKDRYQVITVSIDAMETPKIAGEKREKYLNRTVDTSLKYNWSFFTAPQSTIDTLSRALGFQYYYVEEQDEFAHPAVVFILSPEGKISRYLYGLNYEPKDLKFSLMEASEGKIGNTLEQLILFCYHYDATENTYVLFARNIMRLGGMLTMVLLGAFLFFYWKRERKLKLAKLN</sequence>
<keyword evidence="4" id="KW-0472">Membrane</keyword>
<evidence type="ECO:0000313" key="5">
    <source>
        <dbReference type="EMBL" id="HHM02817.1"/>
    </source>
</evidence>
<evidence type="ECO:0000256" key="3">
    <source>
        <dbReference type="PIRSR" id="PIRSR603782-2"/>
    </source>
</evidence>
<feature type="disulfide bond" description="Redox-active" evidence="3">
    <location>
        <begin position="77"/>
        <end position="81"/>
    </location>
</feature>
<dbReference type="AlphaFoldDB" id="A0A7V5RQG8"/>
<evidence type="ECO:0000256" key="2">
    <source>
        <dbReference type="PIRSR" id="PIRSR603782-1"/>
    </source>
</evidence>
<dbReference type="Pfam" id="PF02630">
    <property type="entry name" value="SCO1-SenC"/>
    <property type="match status" value="1"/>
</dbReference>
<keyword evidence="4" id="KW-0812">Transmembrane</keyword>
<dbReference type="InterPro" id="IPR036249">
    <property type="entry name" value="Thioredoxin-like_sf"/>
</dbReference>
<evidence type="ECO:0000256" key="1">
    <source>
        <dbReference type="ARBA" id="ARBA00010996"/>
    </source>
</evidence>
<dbReference type="InterPro" id="IPR003782">
    <property type="entry name" value="SCO1/SenC"/>
</dbReference>
<name>A0A7V5RQG8_CALAY</name>
<proteinExistence type="inferred from homology"/>
<feature type="binding site" evidence="2">
    <location>
        <position position="77"/>
    </location>
    <ligand>
        <name>Cu cation</name>
        <dbReference type="ChEBI" id="CHEBI:23378"/>
    </ligand>
</feature>
<keyword evidence="2" id="KW-0479">Metal-binding</keyword>
<keyword evidence="2" id="KW-0186">Copper</keyword>
<dbReference type="CDD" id="cd02968">
    <property type="entry name" value="SCO"/>
    <property type="match status" value="1"/>
</dbReference>
<keyword evidence="3" id="KW-1015">Disulfide bond</keyword>
<dbReference type="Gene3D" id="3.40.30.10">
    <property type="entry name" value="Glutaredoxin"/>
    <property type="match status" value="1"/>
</dbReference>
<gene>
    <name evidence="5" type="ORF">ENJ15_07360</name>
</gene>
<feature type="binding site" evidence="2">
    <location>
        <position position="81"/>
    </location>
    <ligand>
        <name>Cu cation</name>
        <dbReference type="ChEBI" id="CHEBI:23378"/>
    </ligand>
</feature>
<dbReference type="EMBL" id="DRLI01000282">
    <property type="protein sequence ID" value="HHM02817.1"/>
    <property type="molecule type" value="Genomic_DNA"/>
</dbReference>
<feature type="binding site" evidence="2">
    <location>
        <position position="171"/>
    </location>
    <ligand>
        <name>Cu cation</name>
        <dbReference type="ChEBI" id="CHEBI:23378"/>
    </ligand>
</feature>